<dbReference type="GO" id="GO:0000956">
    <property type="term" value="P:nuclear-transcribed mRNA catabolic process"/>
    <property type="evidence" value="ECO:0007669"/>
    <property type="project" value="TreeGrafter"/>
</dbReference>
<dbReference type="SUPFAM" id="SSF160369">
    <property type="entry name" value="Ribosomal protein L10-like"/>
    <property type="match status" value="1"/>
</dbReference>
<evidence type="ECO:0000256" key="1">
    <source>
        <dbReference type="ARBA" id="ARBA00008889"/>
    </source>
</evidence>
<dbReference type="Proteomes" id="UP001202328">
    <property type="component" value="Unassembled WGS sequence"/>
</dbReference>
<gene>
    <name evidence="3" type="ORF">MKW98_005810</name>
</gene>
<evidence type="ECO:0000313" key="4">
    <source>
        <dbReference type="Proteomes" id="UP001202328"/>
    </source>
</evidence>
<reference evidence="3" key="1">
    <citation type="submission" date="2022-04" db="EMBL/GenBank/DDBJ databases">
        <title>A functionally conserved STORR gene fusion in Papaver species that diverged 16.8 million years ago.</title>
        <authorList>
            <person name="Catania T."/>
        </authorList>
    </citation>
    <scope>NUCLEOTIDE SEQUENCE</scope>
    <source>
        <strain evidence="3">S-188037</strain>
    </source>
</reference>
<evidence type="ECO:0000313" key="3">
    <source>
        <dbReference type="EMBL" id="KAI3962179.1"/>
    </source>
</evidence>
<accession>A0AAD4XWE6</accession>
<dbReference type="GO" id="GO:0005730">
    <property type="term" value="C:nucleolus"/>
    <property type="evidence" value="ECO:0007669"/>
    <property type="project" value="TreeGrafter"/>
</dbReference>
<comment type="caution">
    <text evidence="3">The sequence shown here is derived from an EMBL/GenBank/DDBJ whole genome shotgun (WGS) entry which is preliminary data.</text>
</comment>
<dbReference type="AlphaFoldDB" id="A0AAD4XWE6"/>
<dbReference type="GO" id="GO:0006364">
    <property type="term" value="P:rRNA processing"/>
    <property type="evidence" value="ECO:0007669"/>
    <property type="project" value="TreeGrafter"/>
</dbReference>
<keyword evidence="4" id="KW-1185">Reference proteome</keyword>
<name>A0AAD4XWE6_9MAGN</name>
<dbReference type="GO" id="GO:0030687">
    <property type="term" value="C:preribosome, large subunit precursor"/>
    <property type="evidence" value="ECO:0007669"/>
    <property type="project" value="TreeGrafter"/>
</dbReference>
<dbReference type="GO" id="GO:0042273">
    <property type="term" value="P:ribosomal large subunit biogenesis"/>
    <property type="evidence" value="ECO:0007669"/>
    <property type="project" value="TreeGrafter"/>
</dbReference>
<protein>
    <submittedName>
        <fullName evidence="3">Uncharacterized protein</fullName>
    </submittedName>
</protein>
<dbReference type="InterPro" id="IPR001790">
    <property type="entry name" value="Ribosomal_uL10"/>
</dbReference>
<dbReference type="Pfam" id="PF00466">
    <property type="entry name" value="Ribosomal_L10"/>
    <property type="match status" value="1"/>
</dbReference>
<dbReference type="PANTHER" id="PTHR45841">
    <property type="entry name" value="MRNA TURNOVER PROTEIN 4 MRTO4"/>
    <property type="match status" value="1"/>
</dbReference>
<dbReference type="InterPro" id="IPR051742">
    <property type="entry name" value="Ribosome_Assembly_uL10"/>
</dbReference>
<sequence>MLKHSFSHCSHRSRLKIHRTEIVLLIDYADYNVKADANFVSKAAPLLKNVSNYIFTDDKLQFHVSPLDAVFSTVKSVFSSMIKLVSSQFVVEDPLVVENDLILFKHNGVEIIGEVQQVVHHEDGLMETTLQCESGLEKFDISIYDIYNLTSLDEKEKEKMWRIYTSVECKDDDLEKMVLEIKDALDARDELKCNSNYNSVGVKSFYPQKTIVVISFVTRSKLKTPHFQHYMERGFKQQQKKKSYRESLQYTALLLTTKMPKSKRNRPVTLSKTKKKGREQKEKIVESIRKAVEDYNSIYVFSFENMRNLKFKRFREQLKSSS</sequence>
<dbReference type="GO" id="GO:0003723">
    <property type="term" value="F:RNA binding"/>
    <property type="evidence" value="ECO:0007669"/>
    <property type="project" value="TreeGrafter"/>
</dbReference>
<comment type="similarity">
    <text evidence="1">Belongs to the universal ribosomal protein uL10 family.</text>
</comment>
<feature type="compositionally biased region" description="Basic residues" evidence="2">
    <location>
        <begin position="262"/>
        <end position="278"/>
    </location>
</feature>
<dbReference type="EMBL" id="JAJJMB010000440">
    <property type="protein sequence ID" value="KAI3962179.1"/>
    <property type="molecule type" value="Genomic_DNA"/>
</dbReference>
<dbReference type="Gene3D" id="3.30.70.1730">
    <property type="match status" value="1"/>
</dbReference>
<feature type="region of interest" description="Disordered" evidence="2">
    <location>
        <begin position="262"/>
        <end position="281"/>
    </location>
</feature>
<dbReference type="PANTHER" id="PTHR45841:SF1">
    <property type="entry name" value="MRNA TURNOVER PROTEIN 4 HOMOLOG"/>
    <property type="match status" value="1"/>
</dbReference>
<dbReference type="InterPro" id="IPR043141">
    <property type="entry name" value="Ribosomal_uL10-like_sf"/>
</dbReference>
<evidence type="ECO:0000256" key="2">
    <source>
        <dbReference type="SAM" id="MobiDB-lite"/>
    </source>
</evidence>
<proteinExistence type="inferred from homology"/>
<feature type="non-terminal residue" evidence="3">
    <location>
        <position position="1"/>
    </location>
</feature>
<organism evidence="3 4">
    <name type="scientific">Papaver atlanticum</name>
    <dbReference type="NCBI Taxonomy" id="357466"/>
    <lineage>
        <taxon>Eukaryota</taxon>
        <taxon>Viridiplantae</taxon>
        <taxon>Streptophyta</taxon>
        <taxon>Embryophyta</taxon>
        <taxon>Tracheophyta</taxon>
        <taxon>Spermatophyta</taxon>
        <taxon>Magnoliopsida</taxon>
        <taxon>Ranunculales</taxon>
        <taxon>Papaveraceae</taxon>
        <taxon>Papaveroideae</taxon>
        <taxon>Papaver</taxon>
    </lineage>
</organism>